<evidence type="ECO:0000313" key="10">
    <source>
        <dbReference type="EMBL" id="ADP39197.1"/>
    </source>
</evidence>
<evidence type="ECO:0000256" key="5">
    <source>
        <dbReference type="SAM" id="MobiDB-lite"/>
    </source>
</evidence>
<dbReference type="InterPro" id="IPR048052">
    <property type="entry name" value="FM1-like"/>
</dbReference>
<sequence>MNKFTKQCVAAVASLAMAGTLCVAGAVVAGSSAWAATAEKAPWALGNEAANKKGSITITKYKDEVNDQGEQTKKTKVTGAKFKVTKVKSLGNANLDLTKYDEWLKVAAKVPTLNLTPNTSSNIAFEDKSSEQATNNEGIAKFPDLGIGLYKVEETEVPDGYEKLPDPFFMTIPEVTRKSNSTDNTYNYDVTVDPKNAYTKDAIKKTVDTKGMVGAGDVLPYTIETAVVTKSGTPVKDRTADDYKGFAVWDDALSKAYDSSKTVVKKVMIGNTEIKNTKGKEDKYTVSVADSPVDNQPAATRKRITVSFTDAGLGEIATALKTNANAKLKVELEFTLKAGVGTGEVVNKFGYQPGYKKGTPEQDKPKPVNPNPGDESKVTLVKFNIKKVNGIDGTSPLAGAKFAIFASENDAKACAADLTRSDDKCKNKSAKGFANGENGTPATGLTTAFEAKAGQEFYVVETKAPEKFALSPAVDKVTIPKDYTKNANYKAADQTFTYSFKDLPNGGPDGGNNWFKLPKTGAAGVIIFALIGLGLVGSGMFVFLKNRKKEEEQQAA</sequence>
<keyword evidence="6" id="KW-0812">Transmembrane</keyword>
<dbReference type="InterPro" id="IPR019931">
    <property type="entry name" value="LPXTG_anchor"/>
</dbReference>
<keyword evidence="2" id="KW-0964">Secreted</keyword>
<dbReference type="EMBL" id="CP002104">
    <property type="protein sequence ID" value="ADP39197.1"/>
    <property type="molecule type" value="Genomic_DNA"/>
</dbReference>
<evidence type="ECO:0000256" key="1">
    <source>
        <dbReference type="ARBA" id="ARBA00022512"/>
    </source>
</evidence>
<gene>
    <name evidence="10" type="ordered locus">HMPREF0421_21115</name>
</gene>
<evidence type="ECO:0000256" key="7">
    <source>
        <dbReference type="SAM" id="SignalP"/>
    </source>
</evidence>
<feature type="domain" description="SpaA-like prealbumin fold" evidence="9">
    <location>
        <begin position="382"/>
        <end position="487"/>
    </location>
</feature>
<dbReference type="Gene3D" id="2.60.40.10">
    <property type="entry name" value="Immunoglobulins"/>
    <property type="match status" value="2"/>
</dbReference>
<organism evidence="10 11">
    <name type="scientific">Gardnerella vaginalis (strain ATCC 14019 / 317)</name>
    <dbReference type="NCBI Taxonomy" id="525284"/>
    <lineage>
        <taxon>Bacteria</taxon>
        <taxon>Bacillati</taxon>
        <taxon>Actinomycetota</taxon>
        <taxon>Actinomycetes</taxon>
        <taxon>Bifidobacteriales</taxon>
        <taxon>Bifidobacteriaceae</taxon>
        <taxon>Gardnerella</taxon>
    </lineage>
</organism>
<feature type="region of interest" description="Disordered" evidence="5">
    <location>
        <begin position="353"/>
        <end position="375"/>
    </location>
</feature>
<dbReference type="Pfam" id="PF00746">
    <property type="entry name" value="Gram_pos_anchor"/>
    <property type="match status" value="1"/>
</dbReference>
<feature type="signal peptide" evidence="7">
    <location>
        <begin position="1"/>
        <end position="35"/>
    </location>
</feature>
<evidence type="ECO:0000259" key="9">
    <source>
        <dbReference type="Pfam" id="PF17802"/>
    </source>
</evidence>
<evidence type="ECO:0000256" key="4">
    <source>
        <dbReference type="ARBA" id="ARBA00023088"/>
    </source>
</evidence>
<dbReference type="AlphaFoldDB" id="E3D727"/>
<dbReference type="RefSeq" id="WP_004113407.1">
    <property type="nucleotide sequence ID" value="NC_014644.1"/>
</dbReference>
<evidence type="ECO:0000256" key="6">
    <source>
        <dbReference type="SAM" id="Phobius"/>
    </source>
</evidence>
<accession>E3D727</accession>
<name>E3D727_GARV3</name>
<dbReference type="NCBIfam" id="TIGR01167">
    <property type="entry name" value="LPXTG_anchor"/>
    <property type="match status" value="1"/>
</dbReference>
<evidence type="ECO:0000256" key="3">
    <source>
        <dbReference type="ARBA" id="ARBA00022729"/>
    </source>
</evidence>
<dbReference type="Pfam" id="PF17802">
    <property type="entry name" value="SpaA"/>
    <property type="match status" value="2"/>
</dbReference>
<keyword evidence="4" id="KW-0572">Peptidoglycan-anchor</keyword>
<dbReference type="NCBIfam" id="NF033902">
    <property type="entry name" value="iso_D2_wall_anc"/>
    <property type="match status" value="1"/>
</dbReference>
<feature type="domain" description="SpaA-like prealbumin fold" evidence="9">
    <location>
        <begin position="71"/>
        <end position="177"/>
    </location>
</feature>
<protein>
    <submittedName>
        <fullName evidence="10">LPXTG-motif cell wall anchor domain protein</fullName>
    </submittedName>
</protein>
<feature type="chain" id="PRO_5003167626" evidence="7">
    <location>
        <begin position="36"/>
        <end position="556"/>
    </location>
</feature>
<proteinExistence type="predicted"/>
<dbReference type="Gene3D" id="2.60.40.740">
    <property type="match status" value="1"/>
</dbReference>
<feature type="transmembrane region" description="Helical" evidence="6">
    <location>
        <begin position="522"/>
        <end position="544"/>
    </location>
</feature>
<reference evidence="10 11" key="1">
    <citation type="journal article" date="2010" name="PLoS ONE">
        <title>Comparative genomics of Gardnerella vaginalis strains reveals substantial differences in metabolic and virulence potential.</title>
        <authorList>
            <person name="Yeoman C.J."/>
            <person name="Yildirim S."/>
            <person name="Thomas S.M."/>
            <person name="Durkin A.S."/>
            <person name="Torralba M."/>
            <person name="Sutton G."/>
            <person name="Buhay C.J."/>
            <person name="Ding Y."/>
            <person name="Dugan-Rocha S.P."/>
            <person name="Muzny D.M."/>
            <person name="Qin X."/>
            <person name="Gibbs R.A."/>
            <person name="Leigh S.R."/>
            <person name="Stumpf R."/>
            <person name="White B.A."/>
            <person name="Highlander S.K."/>
            <person name="Nelson K.E."/>
            <person name="Wilson B.A."/>
        </authorList>
    </citation>
    <scope>NUCLEOTIDE SEQUENCE [LARGE SCALE GENOMIC DNA]</scope>
    <source>
        <strain evidence="11">ATCC 14019 / 317</strain>
    </source>
</reference>
<evidence type="ECO:0000313" key="11">
    <source>
        <dbReference type="Proteomes" id="UP000001453"/>
    </source>
</evidence>
<dbReference type="KEGG" id="gvg:HMPREF0421_21115"/>
<dbReference type="PATRIC" id="fig|525284.18.peg.1092"/>
<dbReference type="Proteomes" id="UP000001453">
    <property type="component" value="Chromosome"/>
</dbReference>
<dbReference type="InterPro" id="IPR041033">
    <property type="entry name" value="SpaA_PFL_dom_1"/>
</dbReference>
<evidence type="ECO:0000256" key="2">
    <source>
        <dbReference type="ARBA" id="ARBA00022525"/>
    </source>
</evidence>
<dbReference type="HOGENOM" id="CLU_029024_2_0_11"/>
<evidence type="ECO:0000259" key="8">
    <source>
        <dbReference type="Pfam" id="PF00746"/>
    </source>
</evidence>
<dbReference type="OrthoDB" id="3267513at2"/>
<keyword evidence="3 7" id="KW-0732">Signal</keyword>
<feature type="domain" description="Gram-positive cocci surface proteins LPxTG" evidence="8">
    <location>
        <begin position="516"/>
        <end position="551"/>
    </location>
</feature>
<dbReference type="GeneID" id="45577032"/>
<dbReference type="GO" id="GO:0005975">
    <property type="term" value="P:carbohydrate metabolic process"/>
    <property type="evidence" value="ECO:0007669"/>
    <property type="project" value="UniProtKB-ARBA"/>
</dbReference>
<keyword evidence="1" id="KW-0134">Cell wall</keyword>
<dbReference type="InterPro" id="IPR013783">
    <property type="entry name" value="Ig-like_fold"/>
</dbReference>
<keyword evidence="6" id="KW-1133">Transmembrane helix</keyword>
<keyword evidence="6" id="KW-0472">Membrane</keyword>